<dbReference type="KEGG" id="far:ABE41_009725"/>
<evidence type="ECO:0000256" key="2">
    <source>
        <dbReference type="ARBA" id="ARBA00022795"/>
    </source>
</evidence>
<keyword evidence="3" id="KW-0969">Cilium</keyword>
<organism evidence="3 4">
    <name type="scientific">Fictibacillus arsenicus</name>
    <dbReference type="NCBI Taxonomy" id="255247"/>
    <lineage>
        <taxon>Bacteria</taxon>
        <taxon>Bacillati</taxon>
        <taxon>Bacillota</taxon>
        <taxon>Bacilli</taxon>
        <taxon>Bacillales</taxon>
        <taxon>Fictibacillaceae</taxon>
        <taxon>Fictibacillus</taxon>
    </lineage>
</organism>
<dbReference type="GO" id="GO:0044781">
    <property type="term" value="P:bacterial-type flagellum organization"/>
    <property type="evidence" value="ECO:0007669"/>
    <property type="project" value="UniProtKB-KW"/>
</dbReference>
<dbReference type="InterPro" id="IPR005648">
    <property type="entry name" value="FlgD"/>
</dbReference>
<dbReference type="AlphaFoldDB" id="A0A1B1Z4B6"/>
<proteinExistence type="inferred from homology"/>
<gene>
    <name evidence="3" type="ORF">ABE41_009725</name>
</gene>
<evidence type="ECO:0000313" key="3">
    <source>
        <dbReference type="EMBL" id="ANX12288.1"/>
    </source>
</evidence>
<dbReference type="Proteomes" id="UP000077412">
    <property type="component" value="Chromosome"/>
</dbReference>
<dbReference type="Pfam" id="PF03963">
    <property type="entry name" value="FlgD"/>
    <property type="match status" value="1"/>
</dbReference>
<protein>
    <submittedName>
        <fullName evidence="3">Flagellar hook assembly protein FlgD</fullName>
    </submittedName>
</protein>
<keyword evidence="3" id="KW-0282">Flagellum</keyword>
<accession>A0A1B1Z4B6</accession>
<name>A0A1B1Z4B6_9BACL</name>
<keyword evidence="4" id="KW-1185">Reference proteome</keyword>
<keyword evidence="3" id="KW-0966">Cell projection</keyword>
<comment type="similarity">
    <text evidence="1">Belongs to the FlgD family.</text>
</comment>
<keyword evidence="2" id="KW-1005">Bacterial flagellum biogenesis</keyword>
<evidence type="ECO:0000256" key="1">
    <source>
        <dbReference type="ARBA" id="ARBA00010577"/>
    </source>
</evidence>
<evidence type="ECO:0000313" key="4">
    <source>
        <dbReference type="Proteomes" id="UP000077412"/>
    </source>
</evidence>
<dbReference type="STRING" id="255247.ABE41_009725"/>
<sequence length="151" mass="16964">MVSKVSENLMLSNYQATTKKTGSNILGKDDFLKILITQLQNQDPTSPMQDREFIAQMASFSSLEQMTNMNQTMQQFLTFQTEASLLQQSQMIGKQVTYESETVDEEGEKVLEEKEGTVKAVLFEKGSVMLEMSDGSKITSFQVIKITDPAK</sequence>
<dbReference type="NCBIfam" id="NF007197">
    <property type="entry name" value="PRK09618.1"/>
    <property type="match status" value="1"/>
</dbReference>
<dbReference type="OrthoDB" id="280334at2"/>
<dbReference type="EMBL" id="CP016761">
    <property type="protein sequence ID" value="ANX12288.1"/>
    <property type="molecule type" value="Genomic_DNA"/>
</dbReference>
<reference evidence="3 4" key="1">
    <citation type="submission" date="2016-08" db="EMBL/GenBank/DDBJ databases">
        <title>Complete genome sequence of Fictibacillus arsenicus G25-54, a strain with toxicity to nematodes and a potential arsenic-resistance activity.</title>
        <authorList>
            <person name="Zheng Z."/>
        </authorList>
    </citation>
    <scope>NUCLEOTIDE SEQUENCE [LARGE SCALE GENOMIC DNA]</scope>
    <source>
        <strain evidence="3 4">G25-54</strain>
    </source>
</reference>